<feature type="compositionally biased region" description="Acidic residues" evidence="1">
    <location>
        <begin position="389"/>
        <end position="404"/>
    </location>
</feature>
<keyword evidence="3" id="KW-1185">Reference proteome</keyword>
<organism evidence="2 3">
    <name type="scientific">Littorina saxatilis</name>
    <dbReference type="NCBI Taxonomy" id="31220"/>
    <lineage>
        <taxon>Eukaryota</taxon>
        <taxon>Metazoa</taxon>
        <taxon>Spiralia</taxon>
        <taxon>Lophotrochozoa</taxon>
        <taxon>Mollusca</taxon>
        <taxon>Gastropoda</taxon>
        <taxon>Caenogastropoda</taxon>
        <taxon>Littorinimorpha</taxon>
        <taxon>Littorinoidea</taxon>
        <taxon>Littorinidae</taxon>
        <taxon>Littorina</taxon>
    </lineage>
</organism>
<gene>
    <name evidence="2" type="ORF">V1264_005009</name>
</gene>
<sequence>MRDDDIARIVKGDSLILKYGERVFMRRDTEEHTSAQVSSRLRELARLVQVLRQNTHMNISRLSQALDPEHFDVLIAAVRSLGQYSGSSNMCKKGSLVLKVGHSLRKCNQIARAEAIKNNDKESLDKSQRFESLFESDWFDRVSASANQSVQRARMNKPKLLPSLDDVEKVNLLVEKDLKSEDYPVLAKAVLVSVTVFNRKRGGEVQRMKVKDFEKVRNSKMSTPDPLVLQNLTASEKKLVKVLHRVEIRGKFNRPVPILLTPLMVESIKRLLAIRGLLGLVSQYLFVSESGEKPYRGTKAIKDYAVKAKVSDTCLFTATHLRKQLATLSQAMAISKFNQDQLATFLGHDIRVHRGIYRQPLEVIEKSKVASFLFRVNKGISVNLKDLPSNEDEDIDVDSSDSEEEKSIEGSKQKSQEDSQTCNKRVSPQGSQKKTLQIERRYTKKTRRTVQKRRDWTKEEQNAVHRQLAHCITMNRIPKKEDAESALEAEPVALRHRSWKDIKYWVYNYLKTN</sequence>
<reference evidence="2 3" key="1">
    <citation type="submission" date="2024-02" db="EMBL/GenBank/DDBJ databases">
        <title>Chromosome-scale genome assembly of the rough periwinkle Littorina saxatilis.</title>
        <authorList>
            <person name="De Jode A."/>
            <person name="Faria R."/>
            <person name="Formenti G."/>
            <person name="Sims Y."/>
            <person name="Smith T.P."/>
            <person name="Tracey A."/>
            <person name="Wood J.M.D."/>
            <person name="Zagrodzka Z.B."/>
            <person name="Johannesson K."/>
            <person name="Butlin R.K."/>
            <person name="Leder E.H."/>
        </authorList>
    </citation>
    <scope>NUCLEOTIDE SEQUENCE [LARGE SCALE GENOMIC DNA]</scope>
    <source>
        <strain evidence="2">Snail1</strain>
        <tissue evidence="2">Muscle</tissue>
    </source>
</reference>
<accession>A0AAN9AYU2</accession>
<dbReference type="PANTHER" id="PTHR33480">
    <property type="entry name" value="SET DOMAIN-CONTAINING PROTEIN-RELATED"/>
    <property type="match status" value="1"/>
</dbReference>
<dbReference type="SUPFAM" id="SSF56349">
    <property type="entry name" value="DNA breaking-rejoining enzymes"/>
    <property type="match status" value="1"/>
</dbReference>
<name>A0AAN9AYU2_9CAEN</name>
<dbReference type="AlphaFoldDB" id="A0AAN9AYU2"/>
<feature type="compositionally biased region" description="Polar residues" evidence="1">
    <location>
        <begin position="418"/>
        <end position="435"/>
    </location>
</feature>
<comment type="caution">
    <text evidence="2">The sequence shown here is derived from an EMBL/GenBank/DDBJ whole genome shotgun (WGS) entry which is preliminary data.</text>
</comment>
<feature type="region of interest" description="Disordered" evidence="1">
    <location>
        <begin position="385"/>
        <end position="435"/>
    </location>
</feature>
<evidence type="ECO:0000313" key="2">
    <source>
        <dbReference type="EMBL" id="KAK7095622.1"/>
    </source>
</evidence>
<evidence type="ECO:0000313" key="3">
    <source>
        <dbReference type="Proteomes" id="UP001374579"/>
    </source>
</evidence>
<feature type="compositionally biased region" description="Basic and acidic residues" evidence="1">
    <location>
        <begin position="405"/>
        <end position="417"/>
    </location>
</feature>
<dbReference type="Proteomes" id="UP001374579">
    <property type="component" value="Unassembled WGS sequence"/>
</dbReference>
<protein>
    <submittedName>
        <fullName evidence="2">Uncharacterized protein</fullName>
    </submittedName>
</protein>
<dbReference type="GO" id="GO:0003677">
    <property type="term" value="F:DNA binding"/>
    <property type="evidence" value="ECO:0007669"/>
    <property type="project" value="InterPro"/>
</dbReference>
<dbReference type="InterPro" id="IPR011010">
    <property type="entry name" value="DNA_brk_join_enz"/>
</dbReference>
<dbReference type="PANTHER" id="PTHR33480:SF1">
    <property type="entry name" value="TYR RECOMBINASE DOMAIN-CONTAINING PROTEIN"/>
    <property type="match status" value="1"/>
</dbReference>
<dbReference type="EMBL" id="JBAMIC010000014">
    <property type="protein sequence ID" value="KAK7095622.1"/>
    <property type="molecule type" value="Genomic_DNA"/>
</dbReference>
<proteinExistence type="predicted"/>
<evidence type="ECO:0000256" key="1">
    <source>
        <dbReference type="SAM" id="MobiDB-lite"/>
    </source>
</evidence>